<evidence type="ECO:0000256" key="1">
    <source>
        <dbReference type="ARBA" id="ARBA00001933"/>
    </source>
</evidence>
<organism evidence="8 9">
    <name type="scientific">Fusarium longipes</name>
    <dbReference type="NCBI Taxonomy" id="694270"/>
    <lineage>
        <taxon>Eukaryota</taxon>
        <taxon>Fungi</taxon>
        <taxon>Dikarya</taxon>
        <taxon>Ascomycota</taxon>
        <taxon>Pezizomycotina</taxon>
        <taxon>Sordariomycetes</taxon>
        <taxon>Hypocreomycetidae</taxon>
        <taxon>Hypocreales</taxon>
        <taxon>Nectriaceae</taxon>
        <taxon>Fusarium</taxon>
    </lineage>
</organism>
<evidence type="ECO:0000313" key="9">
    <source>
        <dbReference type="Proteomes" id="UP000266234"/>
    </source>
</evidence>
<dbReference type="GO" id="GO:0019752">
    <property type="term" value="P:carboxylic acid metabolic process"/>
    <property type="evidence" value="ECO:0007669"/>
    <property type="project" value="InterPro"/>
</dbReference>
<dbReference type="SUPFAM" id="SSF53383">
    <property type="entry name" value="PLP-dependent transferases"/>
    <property type="match status" value="1"/>
</dbReference>
<dbReference type="GO" id="GO:0030170">
    <property type="term" value="F:pyridoxal phosphate binding"/>
    <property type="evidence" value="ECO:0007669"/>
    <property type="project" value="InterPro"/>
</dbReference>
<reference evidence="8 9" key="1">
    <citation type="journal article" date="2018" name="PLoS Pathog.">
        <title>Evolution of structural diversity of trichothecenes, a family of toxins produced by plant pathogenic and entomopathogenic fungi.</title>
        <authorList>
            <person name="Proctor R.H."/>
            <person name="McCormick S.P."/>
            <person name="Kim H.S."/>
            <person name="Cardoza R.E."/>
            <person name="Stanley A.M."/>
            <person name="Lindo L."/>
            <person name="Kelly A."/>
            <person name="Brown D.W."/>
            <person name="Lee T."/>
            <person name="Vaughan M.M."/>
            <person name="Alexander N.J."/>
            <person name="Busman M."/>
            <person name="Gutierrez S."/>
        </authorList>
    </citation>
    <scope>NUCLEOTIDE SEQUENCE [LARGE SCALE GENOMIC DNA]</scope>
    <source>
        <strain evidence="8 9">NRRL 20695</strain>
    </source>
</reference>
<dbReference type="Gene3D" id="3.90.1150.170">
    <property type="match status" value="1"/>
</dbReference>
<evidence type="ECO:0000256" key="6">
    <source>
        <dbReference type="PIRSR" id="PIRSR602129-50"/>
    </source>
</evidence>
<feature type="modified residue" description="N6-(pyridoxal phosphate)lysine" evidence="6">
    <location>
        <position position="296"/>
    </location>
</feature>
<keyword evidence="5 7" id="KW-0456">Lyase</keyword>
<evidence type="ECO:0008006" key="10">
    <source>
        <dbReference type="Google" id="ProtNLM"/>
    </source>
</evidence>
<evidence type="ECO:0000256" key="3">
    <source>
        <dbReference type="ARBA" id="ARBA00022793"/>
    </source>
</evidence>
<dbReference type="PROSITE" id="PS00392">
    <property type="entry name" value="DDC_GAD_HDC_YDC"/>
    <property type="match status" value="1"/>
</dbReference>
<dbReference type="InterPro" id="IPR015424">
    <property type="entry name" value="PyrdxlP-dep_Trfase"/>
</dbReference>
<dbReference type="OrthoDB" id="2161780at2759"/>
<dbReference type="Gene3D" id="3.40.640.10">
    <property type="entry name" value="Type I PLP-dependent aspartate aminotransferase-like (Major domain)"/>
    <property type="match status" value="1"/>
</dbReference>
<gene>
    <name evidence="8" type="ORF">FLONG3_5190</name>
</gene>
<keyword evidence="3" id="KW-0210">Decarboxylase</keyword>
<dbReference type="PANTHER" id="PTHR11999:SF70">
    <property type="entry name" value="MIP05841P"/>
    <property type="match status" value="1"/>
</dbReference>
<evidence type="ECO:0000256" key="7">
    <source>
        <dbReference type="RuleBase" id="RU000382"/>
    </source>
</evidence>
<protein>
    <recommendedName>
        <fullName evidence="10">Aromatic-l-amino-acid decarboxylase</fullName>
    </recommendedName>
</protein>
<dbReference type="Pfam" id="PF00282">
    <property type="entry name" value="Pyridoxal_deC"/>
    <property type="match status" value="1"/>
</dbReference>
<dbReference type="AlphaFoldDB" id="A0A395SW82"/>
<dbReference type="Proteomes" id="UP000266234">
    <property type="component" value="Unassembled WGS sequence"/>
</dbReference>
<dbReference type="Gene3D" id="3.90.1150.10">
    <property type="entry name" value="Aspartate Aminotransferase, domain 1"/>
    <property type="match status" value="1"/>
</dbReference>
<dbReference type="STRING" id="694270.A0A395SW82"/>
<dbReference type="InterPro" id="IPR021115">
    <property type="entry name" value="Pyridoxal-P_BS"/>
</dbReference>
<keyword evidence="4 6" id="KW-0663">Pyridoxal phosphate</keyword>
<dbReference type="GO" id="GO:0016831">
    <property type="term" value="F:carboxy-lyase activity"/>
    <property type="evidence" value="ECO:0007669"/>
    <property type="project" value="UniProtKB-KW"/>
</dbReference>
<keyword evidence="9" id="KW-1185">Reference proteome</keyword>
<dbReference type="PANTHER" id="PTHR11999">
    <property type="entry name" value="GROUP II PYRIDOXAL-5-PHOSPHATE DECARBOXYLASE"/>
    <property type="match status" value="1"/>
</dbReference>
<dbReference type="InterPro" id="IPR015421">
    <property type="entry name" value="PyrdxlP-dep_Trfase_major"/>
</dbReference>
<evidence type="ECO:0000256" key="4">
    <source>
        <dbReference type="ARBA" id="ARBA00022898"/>
    </source>
</evidence>
<dbReference type="GO" id="GO:0006520">
    <property type="term" value="P:amino acid metabolic process"/>
    <property type="evidence" value="ECO:0007669"/>
    <property type="project" value="InterPro"/>
</dbReference>
<proteinExistence type="inferred from homology"/>
<dbReference type="InterPro" id="IPR002129">
    <property type="entry name" value="PyrdxlP-dep_de-COase"/>
</dbReference>
<dbReference type="InterPro" id="IPR015422">
    <property type="entry name" value="PyrdxlP-dep_Trfase_small"/>
</dbReference>
<comment type="caution">
    <text evidence="8">The sequence shown here is derived from an EMBL/GenBank/DDBJ whole genome shotgun (WGS) entry which is preliminary data.</text>
</comment>
<dbReference type="InterPro" id="IPR010977">
    <property type="entry name" value="Aromatic_deC"/>
</dbReference>
<evidence type="ECO:0000313" key="8">
    <source>
        <dbReference type="EMBL" id="RGP76750.1"/>
    </source>
</evidence>
<dbReference type="EMBL" id="PXOG01000111">
    <property type="protein sequence ID" value="RGP76750.1"/>
    <property type="molecule type" value="Genomic_DNA"/>
</dbReference>
<accession>A0A395SW82</accession>
<evidence type="ECO:0000256" key="5">
    <source>
        <dbReference type="ARBA" id="ARBA00023239"/>
    </source>
</evidence>
<comment type="similarity">
    <text evidence="2 7">Belongs to the group II decarboxylase family.</text>
</comment>
<comment type="cofactor">
    <cofactor evidence="1 6 7">
        <name>pyridoxal 5'-phosphate</name>
        <dbReference type="ChEBI" id="CHEBI:597326"/>
    </cofactor>
</comment>
<sequence>MDSSVLPDQAEQLDAISSSFQAIFDRLLQTTQNVNKDPILRLASPEEIPHLKEISTPGTAHPVQDAIEDAFTISDFRFRMNHPRTFAFVPAPVSPLSWIGDCLTSAFNSFAGSALQGPGVAIVEQTLLQWLASKVGLPDTAGGVFVSGGSMANMSGMVLARERILEEGTESLGVAYLSDQTHNSVIKALRIIGIKRNQIRIIPTDSSFQMDIKTLKNTIKSDREANLKPFVIVGTCGTTNTGSIDPLEALAQIRDDEKIWLHIDGAFGASAALGTKRNGVTKGLGLVDSISWDAHKWLFQTYSCSLILVRSKINLAKVYTNNGDYLRDALEHEEIPDFWNLGMELTRPSRALKLWFTLRVLGVDRIGKMVDHGFDLAEIAEAEVKKLSDWEVISPASMAIVTFRYAPAGKTEEGLDVLNAAISKHIVENNVAGLLTTKIRGRVVLRICSISPVLMHEEMMDIILQVDRVAKLLAQRNVTAE</sequence>
<evidence type="ECO:0000256" key="2">
    <source>
        <dbReference type="ARBA" id="ARBA00009533"/>
    </source>
</evidence>
<dbReference type="PRINTS" id="PR00800">
    <property type="entry name" value="YHDCRBOXLASE"/>
</dbReference>
<name>A0A395SW82_9HYPO</name>